<protein>
    <submittedName>
        <fullName evidence="2">Uncharacterized protein</fullName>
    </submittedName>
</protein>
<reference evidence="2 3" key="1">
    <citation type="submission" date="2020-10" db="EMBL/GenBank/DDBJ databases">
        <title>Phylogeny of dyella-like bacteria.</title>
        <authorList>
            <person name="Fu J."/>
        </authorList>
    </citation>
    <scope>NUCLEOTIDE SEQUENCE [LARGE SCALE GENOMIC DNA]</scope>
    <source>
        <strain evidence="2 3">JP1</strain>
    </source>
</reference>
<feature type="transmembrane region" description="Helical" evidence="1">
    <location>
        <begin position="7"/>
        <end position="30"/>
    </location>
</feature>
<dbReference type="EMBL" id="JADIKJ010000040">
    <property type="protein sequence ID" value="MFK2902234.1"/>
    <property type="molecule type" value="Genomic_DNA"/>
</dbReference>
<feature type="transmembrane region" description="Helical" evidence="1">
    <location>
        <begin position="150"/>
        <end position="168"/>
    </location>
</feature>
<keyword evidence="1" id="KW-1133">Transmembrane helix</keyword>
<proteinExistence type="predicted"/>
<evidence type="ECO:0000313" key="3">
    <source>
        <dbReference type="Proteomes" id="UP001620461"/>
    </source>
</evidence>
<gene>
    <name evidence="2" type="ORF">ISP15_18045</name>
</gene>
<keyword evidence="1" id="KW-0812">Transmembrane</keyword>
<organism evidence="2 3">
    <name type="scientific">Dyella jejuensis</name>
    <dbReference type="NCBI Taxonomy" id="1432009"/>
    <lineage>
        <taxon>Bacteria</taxon>
        <taxon>Pseudomonadati</taxon>
        <taxon>Pseudomonadota</taxon>
        <taxon>Gammaproteobacteria</taxon>
        <taxon>Lysobacterales</taxon>
        <taxon>Rhodanobacteraceae</taxon>
        <taxon>Dyella</taxon>
    </lineage>
</organism>
<dbReference type="RefSeq" id="WP_404549370.1">
    <property type="nucleotide sequence ID" value="NZ_JADIKJ010000040.1"/>
</dbReference>
<accession>A0ABW8JML0</accession>
<name>A0ABW8JML0_9GAMM</name>
<sequence>MEQLTMLYKLIFPIAWSITCSIILIVAAFVSAGHRVPMVVIYSIFLALCFGTLSWFEKRWVARRLRNHGDLDSRCRLIYIGVLSTVSLVLLVVMFVPDAVNNFYKKLAWYDHLMDYLFIFGLLSGSLITFVLWFWVIVRTNSTMMIYKVAKIEMVVMLIVTYAISLSMDYETFILGHPLGMNS</sequence>
<feature type="transmembrane region" description="Helical" evidence="1">
    <location>
        <begin position="77"/>
        <end position="96"/>
    </location>
</feature>
<feature type="transmembrane region" description="Helical" evidence="1">
    <location>
        <begin position="116"/>
        <end position="138"/>
    </location>
</feature>
<feature type="transmembrane region" description="Helical" evidence="1">
    <location>
        <begin position="36"/>
        <end position="56"/>
    </location>
</feature>
<evidence type="ECO:0000313" key="2">
    <source>
        <dbReference type="EMBL" id="MFK2902234.1"/>
    </source>
</evidence>
<keyword evidence="1" id="KW-0472">Membrane</keyword>
<evidence type="ECO:0000256" key="1">
    <source>
        <dbReference type="SAM" id="Phobius"/>
    </source>
</evidence>
<dbReference type="Proteomes" id="UP001620461">
    <property type="component" value="Unassembled WGS sequence"/>
</dbReference>
<keyword evidence="3" id="KW-1185">Reference proteome</keyword>
<comment type="caution">
    <text evidence="2">The sequence shown here is derived from an EMBL/GenBank/DDBJ whole genome shotgun (WGS) entry which is preliminary data.</text>
</comment>